<keyword evidence="3" id="KW-0482">Metalloprotease</keyword>
<protein>
    <submittedName>
        <fullName evidence="3">Zinc-dependent metalloprotease family protein</fullName>
    </submittedName>
</protein>
<dbReference type="InterPro" id="IPR001590">
    <property type="entry name" value="Peptidase_M12B"/>
</dbReference>
<accession>A0ABY8ATP4</accession>
<proteinExistence type="predicted"/>
<evidence type="ECO:0000313" key="4">
    <source>
        <dbReference type="Proteomes" id="UP001222087"/>
    </source>
</evidence>
<keyword evidence="3" id="KW-0378">Hydrolase</keyword>
<gene>
    <name evidence="3" type="ORF">PXX05_04525</name>
</gene>
<dbReference type="SUPFAM" id="SSF55486">
    <property type="entry name" value="Metalloproteases ('zincins'), catalytic domain"/>
    <property type="match status" value="1"/>
</dbReference>
<evidence type="ECO:0000313" key="3">
    <source>
        <dbReference type="EMBL" id="WED44057.1"/>
    </source>
</evidence>
<sequence length="732" mass="79221">MTRMFIAAFLLLFSSFLVAQPVIRVVKDVAPSSMSLTGGERYIHAKHYRVVAIDINQLYTELEHAPHRDNLNPGVSPLLLELPHPDGTMHQYKVLENNTMESQLAAKFPEIKTYDAYGVGKSNEFVKLDITPHGFHAMIMVPGKHTIFIDPLERGNTQYYMVYYQKDFTTSKRIKCGVSGQSQPLKDFSQFKHFVNFSSCELRKYRLAMAATAEYTAFHGGTVPLALAAQVTTVNRVNGIYERDIAITLQLIANNAMIIYTDPNTQPYTHGDPDALIEENQTNVDAVIGSANYDIGHVVDSAGSGLASLGSVCDAAEKAKGATGQPRPVGDPFDVDYVAHEIGHQFGANHVQNNNCNRNNATAVEPGSGSTIMGYAGICAPNVQAHSDAYFNGISLQEMGNFINNPAHTCAVKTPIPSAPVITGTNGFTYIPVSTPFSLTASAISPTGRVLTYTWEQQNNEVSIQPPVSSATGGPNFRSFSPTSLPTRFLPNLTALASNGPFTWEVLPSVSRILKFRVSVRANTPGGSCNAFTDVTVTTTNTAGPFLLTYPTTSGISWGAGTTKSVIWDVANTNLAPVSAQTVDILLSTDGGITYPYVLLQNAPNVGAATITVPNVTTSSARIMVRSSRGTFFTISKQNFAISALLSLTQADRNPMNRREAFIIYSGLDKRFVTRYILNGLPNASLDLDEANHRFIVRNITSPRAIDVSITVMRQGGGANETSNVITIPSIL</sequence>
<name>A0ABY8ATP4_9GAMM</name>
<dbReference type="RefSeq" id="WP_275089873.1">
    <property type="nucleotide sequence ID" value="NZ_CP119078.1"/>
</dbReference>
<dbReference type="InterPro" id="IPR024079">
    <property type="entry name" value="MetalloPept_cat_dom_sf"/>
</dbReference>
<organism evidence="3 4">
    <name type="scientific">Legionella cardiaca</name>
    <dbReference type="NCBI Taxonomy" id="1071983"/>
    <lineage>
        <taxon>Bacteria</taxon>
        <taxon>Pseudomonadati</taxon>
        <taxon>Pseudomonadota</taxon>
        <taxon>Gammaproteobacteria</taxon>
        <taxon>Legionellales</taxon>
        <taxon>Legionellaceae</taxon>
        <taxon>Legionella</taxon>
    </lineage>
</organism>
<keyword evidence="3" id="KW-0645">Protease</keyword>
<evidence type="ECO:0000259" key="2">
    <source>
        <dbReference type="PROSITE" id="PS50215"/>
    </source>
</evidence>
<dbReference type="PANTHER" id="PTHR11905">
    <property type="entry name" value="ADAM A DISINTEGRIN AND METALLOPROTEASE DOMAIN"/>
    <property type="match status" value="1"/>
</dbReference>
<dbReference type="PANTHER" id="PTHR11905:SF159">
    <property type="entry name" value="ADAM METALLOPROTEASE"/>
    <property type="match status" value="1"/>
</dbReference>
<dbReference type="GO" id="GO:0008237">
    <property type="term" value="F:metallopeptidase activity"/>
    <property type="evidence" value="ECO:0007669"/>
    <property type="project" value="UniProtKB-KW"/>
</dbReference>
<keyword evidence="4" id="KW-1185">Reference proteome</keyword>
<dbReference type="Proteomes" id="UP001222087">
    <property type="component" value="Chromosome"/>
</dbReference>
<reference evidence="3 4" key="1">
    <citation type="submission" date="2023-02" db="EMBL/GenBank/DDBJ databases">
        <title>Genome Sequence of L. cardiaca H63T.</title>
        <authorList>
            <person name="Lopez A.E."/>
            <person name="Cianciotto N.P."/>
        </authorList>
    </citation>
    <scope>NUCLEOTIDE SEQUENCE [LARGE SCALE GENOMIC DNA]</scope>
    <source>
        <strain evidence="3 4">H63</strain>
    </source>
</reference>
<feature type="signal peptide" evidence="1">
    <location>
        <begin position="1"/>
        <end position="19"/>
    </location>
</feature>
<dbReference type="Gene3D" id="3.40.390.10">
    <property type="entry name" value="Collagenase (Catalytic Domain)"/>
    <property type="match status" value="1"/>
</dbReference>
<dbReference type="Pfam" id="PF13583">
    <property type="entry name" value="Reprolysin_4"/>
    <property type="match status" value="1"/>
</dbReference>
<dbReference type="EMBL" id="CP119078">
    <property type="protein sequence ID" value="WED44057.1"/>
    <property type="molecule type" value="Genomic_DNA"/>
</dbReference>
<feature type="domain" description="Peptidase M12B" evidence="2">
    <location>
        <begin position="203"/>
        <end position="415"/>
    </location>
</feature>
<dbReference type="PROSITE" id="PS50215">
    <property type="entry name" value="ADAM_MEPRO"/>
    <property type="match status" value="1"/>
</dbReference>
<evidence type="ECO:0000256" key="1">
    <source>
        <dbReference type="SAM" id="SignalP"/>
    </source>
</evidence>
<feature type="chain" id="PRO_5046801568" evidence="1">
    <location>
        <begin position="20"/>
        <end position="732"/>
    </location>
</feature>
<keyword evidence="1" id="KW-0732">Signal</keyword>